<dbReference type="CDD" id="cd06529">
    <property type="entry name" value="S24_LexA-like"/>
    <property type="match status" value="1"/>
</dbReference>
<evidence type="ECO:0000313" key="6">
    <source>
        <dbReference type="Proteomes" id="UP000214566"/>
    </source>
</evidence>
<dbReference type="Gene3D" id="2.10.109.10">
    <property type="entry name" value="Umud Fragment, subunit A"/>
    <property type="match status" value="1"/>
</dbReference>
<dbReference type="OrthoDB" id="9021722at2"/>
<dbReference type="InterPro" id="IPR036286">
    <property type="entry name" value="LexA/Signal_pep-like_sf"/>
</dbReference>
<dbReference type="Proteomes" id="UP000214566">
    <property type="component" value="Unassembled WGS sequence"/>
</dbReference>
<evidence type="ECO:0000256" key="3">
    <source>
        <dbReference type="ARBA" id="ARBA00023163"/>
    </source>
</evidence>
<evidence type="ECO:0000256" key="1">
    <source>
        <dbReference type="ARBA" id="ARBA00023015"/>
    </source>
</evidence>
<keyword evidence="6" id="KW-1185">Reference proteome</keyword>
<name>A0A238D2K8_THIDL</name>
<evidence type="ECO:0000313" key="5">
    <source>
        <dbReference type="EMBL" id="SBP87493.1"/>
    </source>
</evidence>
<keyword evidence="1" id="KW-0805">Transcription regulation</keyword>
<keyword evidence="3" id="KW-0804">Transcription</keyword>
<dbReference type="Pfam" id="PF00717">
    <property type="entry name" value="Peptidase_S24"/>
    <property type="match status" value="1"/>
</dbReference>
<dbReference type="PANTHER" id="PTHR40661:SF3">
    <property type="entry name" value="FELS-1 PROPHAGE TRANSCRIPTIONAL REGULATOR"/>
    <property type="match status" value="1"/>
</dbReference>
<evidence type="ECO:0000256" key="2">
    <source>
        <dbReference type="ARBA" id="ARBA00023125"/>
    </source>
</evidence>
<dbReference type="AlphaFoldDB" id="A0A238D2K8"/>
<dbReference type="GO" id="GO:0003677">
    <property type="term" value="F:DNA binding"/>
    <property type="evidence" value="ECO:0007669"/>
    <property type="project" value="UniProtKB-KW"/>
</dbReference>
<dbReference type="EMBL" id="FLMQ01000055">
    <property type="protein sequence ID" value="SBP87493.1"/>
    <property type="molecule type" value="Genomic_DNA"/>
</dbReference>
<reference evidence="5 6" key="1">
    <citation type="submission" date="2016-06" db="EMBL/GenBank/DDBJ databases">
        <authorList>
            <person name="Kjaerup R.B."/>
            <person name="Dalgaard T.S."/>
            <person name="Juul-Madsen H.R."/>
        </authorList>
    </citation>
    <scope>NUCLEOTIDE SEQUENCE [LARGE SCALE GENOMIC DNA]</scope>
    <source>
        <strain evidence="5 6">DSM 16361</strain>
    </source>
</reference>
<evidence type="ECO:0000259" key="4">
    <source>
        <dbReference type="Pfam" id="PF00717"/>
    </source>
</evidence>
<feature type="domain" description="Peptidase S24/S26A/S26B/S26C" evidence="4">
    <location>
        <begin position="93"/>
        <end position="216"/>
    </location>
</feature>
<gene>
    <name evidence="5" type="ORF">THIARS_60206</name>
</gene>
<protein>
    <submittedName>
        <fullName evidence="5">Putative phage repressor</fullName>
    </submittedName>
</protein>
<dbReference type="InterPro" id="IPR039418">
    <property type="entry name" value="LexA-like"/>
</dbReference>
<organism evidence="5 6">
    <name type="scientific">Thiomonas delicata</name>
    <name type="common">Thiomonas cuprina</name>
    <dbReference type="NCBI Taxonomy" id="364030"/>
    <lineage>
        <taxon>Bacteria</taxon>
        <taxon>Pseudomonadati</taxon>
        <taxon>Pseudomonadota</taxon>
        <taxon>Betaproteobacteria</taxon>
        <taxon>Burkholderiales</taxon>
        <taxon>Thiomonas</taxon>
    </lineage>
</organism>
<dbReference type="PANTHER" id="PTHR40661">
    <property type="match status" value="1"/>
</dbReference>
<keyword evidence="2" id="KW-0238">DNA-binding</keyword>
<proteinExistence type="predicted"/>
<dbReference type="InterPro" id="IPR015927">
    <property type="entry name" value="Peptidase_S24_S26A/B/C"/>
</dbReference>
<dbReference type="SUPFAM" id="SSF51306">
    <property type="entry name" value="LexA/Signal peptidase"/>
    <property type="match status" value="1"/>
</dbReference>
<sequence>MLTGKELGAAIEAARLKKGVSKVTLARAMEIKPPSVQDWIHHGRVAKSRLGALFQYFSDVVGPEHWGVREEWGYNPSLRIVDGMVTLPQYDLKAAAGPGRYLEAQLRVGAVQVCQDIVARILRNSGVALTSLALVTVAGDSMEPTINDGDIVVIDRSVETIDRDGVYLFTFGDETFIKRIQRMPKSLSVNSDNGLYKGWEISSEETSSLHVHGRVIWAWLGKPI</sequence>
<accession>A0A238D2K8</accession>
<dbReference type="RefSeq" id="WP_013123604.1">
    <property type="nucleotide sequence ID" value="NZ_LT592170.1"/>
</dbReference>